<dbReference type="EMBL" id="JASPKY010000189">
    <property type="protein sequence ID" value="KAK9722313.1"/>
    <property type="molecule type" value="Genomic_DNA"/>
</dbReference>
<proteinExistence type="predicted"/>
<comment type="caution">
    <text evidence="1">The sequence shown here is derived from an EMBL/GenBank/DDBJ whole genome shotgun (WGS) entry which is preliminary data.</text>
</comment>
<evidence type="ECO:0000313" key="1">
    <source>
        <dbReference type="EMBL" id="KAK9722313.1"/>
    </source>
</evidence>
<protein>
    <submittedName>
        <fullName evidence="1">Uncharacterized protein</fullName>
    </submittedName>
</protein>
<dbReference type="Proteomes" id="UP001458880">
    <property type="component" value="Unassembled WGS sequence"/>
</dbReference>
<organism evidence="1 2">
    <name type="scientific">Popillia japonica</name>
    <name type="common">Japanese beetle</name>
    <dbReference type="NCBI Taxonomy" id="7064"/>
    <lineage>
        <taxon>Eukaryota</taxon>
        <taxon>Metazoa</taxon>
        <taxon>Ecdysozoa</taxon>
        <taxon>Arthropoda</taxon>
        <taxon>Hexapoda</taxon>
        <taxon>Insecta</taxon>
        <taxon>Pterygota</taxon>
        <taxon>Neoptera</taxon>
        <taxon>Endopterygota</taxon>
        <taxon>Coleoptera</taxon>
        <taxon>Polyphaga</taxon>
        <taxon>Scarabaeiformia</taxon>
        <taxon>Scarabaeidae</taxon>
        <taxon>Rutelinae</taxon>
        <taxon>Popillia</taxon>
    </lineage>
</organism>
<name>A0AAW1KMV9_POPJA</name>
<gene>
    <name evidence="1" type="ORF">QE152_g19749</name>
</gene>
<dbReference type="AlphaFoldDB" id="A0AAW1KMV9"/>
<sequence length="70" mass="8197">MLIHNSTIVHSLDAWGPLAIQPMTMELKRPAAYNEKKKETLPEHTHLFFDEVEDEETKKVESRKAKKKDH</sequence>
<accession>A0AAW1KMV9</accession>
<keyword evidence="2" id="KW-1185">Reference proteome</keyword>
<reference evidence="1 2" key="1">
    <citation type="journal article" date="2024" name="BMC Genomics">
        <title>De novo assembly and annotation of Popillia japonica's genome with initial clues to its potential as an invasive pest.</title>
        <authorList>
            <person name="Cucini C."/>
            <person name="Boschi S."/>
            <person name="Funari R."/>
            <person name="Cardaioli E."/>
            <person name="Iannotti N."/>
            <person name="Marturano G."/>
            <person name="Paoli F."/>
            <person name="Bruttini M."/>
            <person name="Carapelli A."/>
            <person name="Frati F."/>
            <person name="Nardi F."/>
        </authorList>
    </citation>
    <scope>NUCLEOTIDE SEQUENCE [LARGE SCALE GENOMIC DNA]</scope>
    <source>
        <strain evidence="1">DMR45628</strain>
    </source>
</reference>
<evidence type="ECO:0000313" key="2">
    <source>
        <dbReference type="Proteomes" id="UP001458880"/>
    </source>
</evidence>